<organism evidence="1 2">
    <name type="scientific">Solanum commersonii</name>
    <name type="common">Commerson's wild potato</name>
    <name type="synonym">Commerson's nightshade</name>
    <dbReference type="NCBI Taxonomy" id="4109"/>
    <lineage>
        <taxon>Eukaryota</taxon>
        <taxon>Viridiplantae</taxon>
        <taxon>Streptophyta</taxon>
        <taxon>Embryophyta</taxon>
        <taxon>Tracheophyta</taxon>
        <taxon>Spermatophyta</taxon>
        <taxon>Magnoliopsida</taxon>
        <taxon>eudicotyledons</taxon>
        <taxon>Gunneridae</taxon>
        <taxon>Pentapetalae</taxon>
        <taxon>asterids</taxon>
        <taxon>lamiids</taxon>
        <taxon>Solanales</taxon>
        <taxon>Solanaceae</taxon>
        <taxon>Solanoideae</taxon>
        <taxon>Solaneae</taxon>
        <taxon>Solanum</taxon>
    </lineage>
</organism>
<accession>A0A9J5WPW8</accession>
<reference evidence="1 2" key="1">
    <citation type="submission" date="2020-09" db="EMBL/GenBank/DDBJ databases">
        <title>De no assembly of potato wild relative species, Solanum commersonii.</title>
        <authorList>
            <person name="Cho K."/>
        </authorList>
    </citation>
    <scope>NUCLEOTIDE SEQUENCE [LARGE SCALE GENOMIC DNA]</scope>
    <source>
        <strain evidence="1">LZ3.2</strain>
        <tissue evidence="1">Leaf</tissue>
    </source>
</reference>
<gene>
    <name evidence="1" type="ORF">H5410_057381</name>
</gene>
<name>A0A9J5WPW8_SOLCO</name>
<protein>
    <submittedName>
        <fullName evidence="1">Uncharacterized protein</fullName>
    </submittedName>
</protein>
<dbReference type="AlphaFoldDB" id="A0A9J5WPW8"/>
<proteinExistence type="predicted"/>
<dbReference type="Proteomes" id="UP000824120">
    <property type="component" value="Chromosome 11"/>
</dbReference>
<comment type="caution">
    <text evidence="1">The sequence shown here is derived from an EMBL/GenBank/DDBJ whole genome shotgun (WGS) entry which is preliminary data.</text>
</comment>
<evidence type="ECO:0000313" key="2">
    <source>
        <dbReference type="Proteomes" id="UP000824120"/>
    </source>
</evidence>
<sequence length="102" mass="11967">MCQKWLNLIEILKTMKALNEIKKVGKEVDFKRKRIFLEYDLQIQLMERITCSVTIKELSKVVKLDRNFEDNGSLKVVLPTKISMEIAYYKIIDLVDKLGETS</sequence>
<dbReference type="EMBL" id="JACXVP010000011">
    <property type="protein sequence ID" value="KAG5577247.1"/>
    <property type="molecule type" value="Genomic_DNA"/>
</dbReference>
<keyword evidence="2" id="KW-1185">Reference proteome</keyword>
<evidence type="ECO:0000313" key="1">
    <source>
        <dbReference type="EMBL" id="KAG5577247.1"/>
    </source>
</evidence>